<evidence type="ECO:0008006" key="4">
    <source>
        <dbReference type="Google" id="ProtNLM"/>
    </source>
</evidence>
<dbReference type="HOGENOM" id="CLU_547359_0_0_14"/>
<name>V5RKV2_SPIAP</name>
<feature type="transmembrane region" description="Helical" evidence="1">
    <location>
        <begin position="134"/>
        <end position="156"/>
    </location>
</feature>
<organism evidence="2 3">
    <name type="scientific">Spiroplasma apis B31</name>
    <dbReference type="NCBI Taxonomy" id="1276258"/>
    <lineage>
        <taxon>Bacteria</taxon>
        <taxon>Bacillati</taxon>
        <taxon>Mycoplasmatota</taxon>
        <taxon>Mollicutes</taxon>
        <taxon>Entomoplasmatales</taxon>
        <taxon>Spiroplasmataceae</taxon>
        <taxon>Spiroplasma</taxon>
    </lineage>
</organism>
<dbReference type="STRING" id="1276258.SAPIS_v1c05950"/>
<evidence type="ECO:0000313" key="3">
    <source>
        <dbReference type="Proteomes" id="UP000018550"/>
    </source>
</evidence>
<evidence type="ECO:0000256" key="1">
    <source>
        <dbReference type="SAM" id="Phobius"/>
    </source>
</evidence>
<reference evidence="2 3" key="1">
    <citation type="journal article" date="2014" name="Genome Announc.">
        <title>Complete Genome Sequence of Spiroplasma apis B31T (ATCC 33834), a Bacterium Associated with May Disease of Honeybees (Apis mellifera).</title>
        <authorList>
            <person name="Ku C."/>
            <person name="Lo W.S."/>
            <person name="Chen L.L."/>
            <person name="Kuo C.H."/>
        </authorList>
    </citation>
    <scope>NUCLEOTIDE SEQUENCE [LARGE SCALE GENOMIC DNA]</scope>
    <source>
        <strain evidence="2">B31</strain>
    </source>
</reference>
<dbReference type="EMBL" id="CP006682">
    <property type="protein sequence ID" value="AHB36440.1"/>
    <property type="molecule type" value="Genomic_DNA"/>
</dbReference>
<sequence length="500" mass="58551">MKKIKILKNNRKSKFMLISLAIFAFLYLLFGTLMFFSPAVIGETGIDESFEKIYSLFYDRDYKRMPSILSFIFYKDGYFIFVPNKFTLFYLPWIIGGSILFLILTRIIIHNVGYNNKTKKGVARIVKPIRGYQLTMIICWIGIVVLVLGSLITLNASAPFSIGLLWEYSFKGTPMVNSEIVKSLSDILTESADKLYKAFYWPSLVWFYDGLIYTAGDNELLKWGWILTPTLLILPILFISFIGVIIGECAWWNINIAVLKDIDAYVGTQLTPEYEYVKKPNLKSIILEAKENKSQTSELSNEKEELKRKCLNYYRTLLKMLEISKNTNSSLYTKNKNKYDFIVKTKDSQNWNFIFEEIKENFQDLTHTDQRFVKMIENLTKRKDLNIFGRYLDDLTELINDYWVAIETWNILVAESVVEQIFAIAFRKEALLAKVGYCIKERLTTHFRHIQKEANYLRRLDEAKQAEDYEDYRDTCLEVLQLMSPIKTKLSNYANKIIYN</sequence>
<feature type="transmembrane region" description="Helical" evidence="1">
    <location>
        <begin position="223"/>
        <end position="246"/>
    </location>
</feature>
<feature type="transmembrane region" description="Helical" evidence="1">
    <location>
        <begin position="90"/>
        <end position="113"/>
    </location>
</feature>
<keyword evidence="1" id="KW-1133">Transmembrane helix</keyword>
<dbReference type="RefSeq" id="WP_023789527.1">
    <property type="nucleotide sequence ID" value="NC_022998.1"/>
</dbReference>
<accession>V5RKV2</accession>
<dbReference type="PATRIC" id="fig|1276258.3.peg.603"/>
<dbReference type="KEGG" id="sapi:SAPIS_v1c05950"/>
<keyword evidence="1" id="KW-0812">Transmembrane</keyword>
<dbReference type="Proteomes" id="UP000018550">
    <property type="component" value="Chromosome"/>
</dbReference>
<keyword evidence="1" id="KW-0472">Membrane</keyword>
<evidence type="ECO:0000313" key="2">
    <source>
        <dbReference type="EMBL" id="AHB36440.1"/>
    </source>
</evidence>
<dbReference type="AlphaFoldDB" id="V5RKV2"/>
<dbReference type="OrthoDB" id="388202at2"/>
<protein>
    <recommendedName>
        <fullName evidence="4">Transmembrane protein</fullName>
    </recommendedName>
</protein>
<proteinExistence type="predicted"/>
<keyword evidence="3" id="KW-1185">Reference proteome</keyword>
<gene>
    <name evidence="2" type="ORF">SAPIS_v1c05950</name>
</gene>